<dbReference type="Pfam" id="PF00326">
    <property type="entry name" value="Peptidase_S9"/>
    <property type="match status" value="1"/>
</dbReference>
<comment type="caution">
    <text evidence="3">The sequence shown here is derived from an EMBL/GenBank/DDBJ whole genome shotgun (WGS) entry which is preliminary data.</text>
</comment>
<sequence>MHSMKIRYYLIPLIGLMFSTLTTAQGVLSFEDVMKFNDIGSIELSANGNWVAYEVWPDRGDGKVEVKSTNGRTTYSISLGASPKITPNGDWVAAFRKVPLAEQLKEGNDKPQQGLSLLSTNNGNISEFDSVRTFSFSGDGNWLAVHHMQSKEVEDLKSKNRKLGTKLLLKNLSSGDVYDIPFVREVAFDSLSNYLAYSVVDTSDSMNGLYLFDLDEEETRMIDGVESGFYTNLTWDHDLQKLAFTKATYDSSYVEGDASLHIWNGGNNELITLLNADDGNEGFTLRSNNRLTFTNDGNRLFFGFMDAKMADIGSEKENEENGEPDIYDIDKITDDRGLDIWHGDDPLIKTHEKNTWNSRKNHLYVAVYHLDRNEWVQLADHDMPDVSVAHNPNVVLGSTDLPYMRERTWDGTYRDYFTVDLNTGNRTQFLEYFGGWVYLSPEGNFVAYYEDMHWYLMDTESLESQNLTVEIDVPFYDEDHDYPSDVPGYGVAGWIENDAAVMIYDKYDIWRFETSTGNSRNITDGEGREDKRIFRIEEMNKDWGEAFGNNEELLLTSYHDMDKNFGFYTARTNHSGVNRILEEDKKFTFVQKAEDGNTVLYKREAYDEFPNIWVANNWKFDRTSKLTHMHEDLKEKWNWGSAELIDWLSVDGKFIQGVVIKPDNYDPNKGYPIMTYYYRFFTDRLHDFNEPKTNHRPVFAQYVSDEYVVFLPDIRFEVGRPGFAATKSLVPGIQKLIEMGIADEDKLGLHGHSWSGYQTAFMVTQTDIFDAAVSGAPVSNMTSAYSGIRWGSGMARQFQYEKTQSRIGKTLIEAPLVYIENSPVFYADKITTPMLIMHGDDDGAVPWEQSIEMYLAMRRYNKDVIFLQYHGEPHHPQRIENRLDYAIRMKEYFDYYLKGEGEPKWIIEGEAYKGN</sequence>
<keyword evidence="1 3" id="KW-0378">Hydrolase</keyword>
<dbReference type="EMBL" id="JBHULI010000024">
    <property type="protein sequence ID" value="MFD2532842.1"/>
    <property type="molecule type" value="Genomic_DNA"/>
</dbReference>
<dbReference type="InterPro" id="IPR011044">
    <property type="entry name" value="Quino_amine_DH_bsu"/>
</dbReference>
<name>A0ABW5JN09_9BACT</name>
<evidence type="ECO:0000259" key="2">
    <source>
        <dbReference type="Pfam" id="PF00326"/>
    </source>
</evidence>
<dbReference type="PANTHER" id="PTHR42776">
    <property type="entry name" value="SERINE PEPTIDASE S9 FAMILY MEMBER"/>
    <property type="match status" value="1"/>
</dbReference>
<accession>A0ABW5JN09</accession>
<organism evidence="3 4">
    <name type="scientific">Gracilimonas halophila</name>
    <dbReference type="NCBI Taxonomy" id="1834464"/>
    <lineage>
        <taxon>Bacteria</taxon>
        <taxon>Pseudomonadati</taxon>
        <taxon>Balneolota</taxon>
        <taxon>Balneolia</taxon>
        <taxon>Balneolales</taxon>
        <taxon>Balneolaceae</taxon>
        <taxon>Gracilimonas</taxon>
    </lineage>
</organism>
<feature type="domain" description="Peptidase S9 prolyl oligopeptidase catalytic" evidence="2">
    <location>
        <begin position="729"/>
        <end position="899"/>
    </location>
</feature>
<dbReference type="SUPFAM" id="SSF50969">
    <property type="entry name" value="YVTN repeat-like/Quinoprotein amine dehydrogenase"/>
    <property type="match status" value="1"/>
</dbReference>
<gene>
    <name evidence="3" type="ORF">ACFSVN_10325</name>
</gene>
<evidence type="ECO:0000313" key="3">
    <source>
        <dbReference type="EMBL" id="MFD2532842.1"/>
    </source>
</evidence>
<reference evidence="4" key="1">
    <citation type="journal article" date="2019" name="Int. J. Syst. Evol. Microbiol.">
        <title>The Global Catalogue of Microorganisms (GCM) 10K type strain sequencing project: providing services to taxonomists for standard genome sequencing and annotation.</title>
        <authorList>
            <consortium name="The Broad Institute Genomics Platform"/>
            <consortium name="The Broad Institute Genome Sequencing Center for Infectious Disease"/>
            <person name="Wu L."/>
            <person name="Ma J."/>
        </authorList>
    </citation>
    <scope>NUCLEOTIDE SEQUENCE [LARGE SCALE GENOMIC DNA]</scope>
    <source>
        <strain evidence="4">KCTC 52042</strain>
    </source>
</reference>
<dbReference type="PANTHER" id="PTHR42776:SF4">
    <property type="entry name" value="ACYLAMINO-ACID-RELEASING ENZYME"/>
    <property type="match status" value="1"/>
</dbReference>
<dbReference type="EC" id="3.4.-.-" evidence="3"/>
<dbReference type="InterPro" id="IPR001375">
    <property type="entry name" value="Peptidase_S9_cat"/>
</dbReference>
<evidence type="ECO:0000256" key="1">
    <source>
        <dbReference type="ARBA" id="ARBA00022801"/>
    </source>
</evidence>
<dbReference type="Proteomes" id="UP001597460">
    <property type="component" value="Unassembled WGS sequence"/>
</dbReference>
<dbReference type="SUPFAM" id="SSF82171">
    <property type="entry name" value="DPP6 N-terminal domain-like"/>
    <property type="match status" value="1"/>
</dbReference>
<dbReference type="SUPFAM" id="SSF53474">
    <property type="entry name" value="alpha/beta-Hydrolases"/>
    <property type="match status" value="1"/>
</dbReference>
<keyword evidence="4" id="KW-1185">Reference proteome</keyword>
<evidence type="ECO:0000313" key="4">
    <source>
        <dbReference type="Proteomes" id="UP001597460"/>
    </source>
</evidence>
<dbReference type="RefSeq" id="WP_390302011.1">
    <property type="nucleotide sequence ID" value="NZ_JBHULI010000024.1"/>
</dbReference>
<dbReference type="GO" id="GO:0016787">
    <property type="term" value="F:hydrolase activity"/>
    <property type="evidence" value="ECO:0007669"/>
    <property type="project" value="UniProtKB-KW"/>
</dbReference>
<proteinExistence type="predicted"/>
<dbReference type="InterPro" id="IPR029058">
    <property type="entry name" value="AB_hydrolase_fold"/>
</dbReference>
<protein>
    <submittedName>
        <fullName evidence="3">Alpha/beta hydrolase family protein</fullName>
        <ecNumber evidence="3">3.4.-.-</ecNumber>
    </submittedName>
</protein>
<dbReference type="Gene3D" id="3.40.50.1820">
    <property type="entry name" value="alpha/beta hydrolase"/>
    <property type="match status" value="1"/>
</dbReference>